<dbReference type="CDD" id="cd10538">
    <property type="entry name" value="SET_SETDB-like"/>
    <property type="match status" value="1"/>
</dbReference>
<dbReference type="PROSITE" id="PS50867">
    <property type="entry name" value="PRE_SET"/>
    <property type="match status" value="1"/>
</dbReference>
<dbReference type="Pfam" id="PF10440">
    <property type="entry name" value="WIYLD"/>
    <property type="match status" value="1"/>
</dbReference>
<evidence type="ECO:0000259" key="9">
    <source>
        <dbReference type="PROSITE" id="PS50867"/>
    </source>
</evidence>
<proteinExistence type="predicted"/>
<dbReference type="GO" id="GO:0005694">
    <property type="term" value="C:chromosome"/>
    <property type="evidence" value="ECO:0007669"/>
    <property type="project" value="UniProtKB-SubCell"/>
</dbReference>
<keyword evidence="6" id="KW-0862">Zinc</keyword>
<evidence type="ECO:0000256" key="7">
    <source>
        <dbReference type="ARBA" id="ARBA00023242"/>
    </source>
</evidence>
<dbReference type="AlphaFoldDB" id="A0A0D9XB17"/>
<dbReference type="SUPFAM" id="SSF82199">
    <property type="entry name" value="SET domain"/>
    <property type="match status" value="1"/>
</dbReference>
<dbReference type="SMART" id="SM00468">
    <property type="entry name" value="PreSET"/>
    <property type="match status" value="1"/>
</dbReference>
<protein>
    <recommendedName>
        <fullName evidence="12">SET domain-containing protein</fullName>
    </recommendedName>
</protein>
<accession>A0A0D9XB17</accession>
<keyword evidence="4" id="KW-0808">Transferase</keyword>
<dbReference type="InterPro" id="IPR025776">
    <property type="entry name" value="SUVR4/1/2"/>
</dbReference>
<evidence type="ECO:0000256" key="4">
    <source>
        <dbReference type="ARBA" id="ARBA00022679"/>
    </source>
</evidence>
<feature type="domain" description="SET" evidence="8">
    <location>
        <begin position="710"/>
        <end position="844"/>
    </location>
</feature>
<dbReference type="GO" id="GO:0005634">
    <property type="term" value="C:nucleus"/>
    <property type="evidence" value="ECO:0007669"/>
    <property type="project" value="UniProtKB-SubCell"/>
</dbReference>
<dbReference type="EnsemblPlants" id="LPERR08G20730.2">
    <property type="protein sequence ID" value="LPERR08G20730.2"/>
    <property type="gene ID" value="LPERR08G20730"/>
</dbReference>
<evidence type="ECO:0000256" key="3">
    <source>
        <dbReference type="ARBA" id="ARBA00022454"/>
    </source>
</evidence>
<evidence type="ECO:0008006" key="12">
    <source>
        <dbReference type="Google" id="ProtNLM"/>
    </source>
</evidence>
<evidence type="ECO:0000259" key="8">
    <source>
        <dbReference type="PROSITE" id="PS50280"/>
    </source>
</evidence>
<keyword evidence="11" id="KW-1185">Reference proteome</keyword>
<dbReference type="InterPro" id="IPR001214">
    <property type="entry name" value="SET_dom"/>
</dbReference>
<evidence type="ECO:0000313" key="11">
    <source>
        <dbReference type="Proteomes" id="UP000032180"/>
    </source>
</evidence>
<dbReference type="GO" id="GO:0008270">
    <property type="term" value="F:zinc ion binding"/>
    <property type="evidence" value="ECO:0007669"/>
    <property type="project" value="InterPro"/>
</dbReference>
<dbReference type="PANTHER" id="PTHR46450:SF11">
    <property type="entry name" value="HISTONE-LYSINE N-METHYLTRANSFERASE SUVR4"/>
    <property type="match status" value="1"/>
</dbReference>
<dbReference type="InterPro" id="IPR018848">
    <property type="entry name" value="WIYLD_domain"/>
</dbReference>
<reference evidence="10" key="3">
    <citation type="submission" date="2015-04" db="UniProtKB">
        <authorList>
            <consortium name="EnsemblPlants"/>
        </authorList>
    </citation>
    <scope>IDENTIFICATION</scope>
</reference>
<dbReference type="PANTHER" id="PTHR46450">
    <property type="entry name" value="INACTIVE HISTONE-LYSINE N-METHYLTRANSFERASE SUVR1-RELATED"/>
    <property type="match status" value="1"/>
</dbReference>
<dbReference type="FunFam" id="2.170.270.10:FF:000046">
    <property type="entry name" value="SET-domain containing protein lysine methyltransferase family protein"/>
    <property type="match status" value="1"/>
</dbReference>
<feature type="domain" description="Pre-SET" evidence="9">
    <location>
        <begin position="604"/>
        <end position="707"/>
    </location>
</feature>
<keyword evidence="5" id="KW-0479">Metal-binding</keyword>
<dbReference type="Pfam" id="PF05033">
    <property type="entry name" value="Pre-SET"/>
    <property type="match status" value="1"/>
</dbReference>
<dbReference type="GO" id="GO:0042054">
    <property type="term" value="F:histone methyltransferase activity"/>
    <property type="evidence" value="ECO:0007669"/>
    <property type="project" value="InterPro"/>
</dbReference>
<dbReference type="Gene3D" id="2.170.270.10">
    <property type="entry name" value="SET domain"/>
    <property type="match status" value="1"/>
</dbReference>
<organism evidence="10 11">
    <name type="scientific">Leersia perrieri</name>
    <dbReference type="NCBI Taxonomy" id="77586"/>
    <lineage>
        <taxon>Eukaryota</taxon>
        <taxon>Viridiplantae</taxon>
        <taxon>Streptophyta</taxon>
        <taxon>Embryophyta</taxon>
        <taxon>Tracheophyta</taxon>
        <taxon>Spermatophyta</taxon>
        <taxon>Magnoliopsida</taxon>
        <taxon>Liliopsida</taxon>
        <taxon>Poales</taxon>
        <taxon>Poaceae</taxon>
        <taxon>BOP clade</taxon>
        <taxon>Oryzoideae</taxon>
        <taxon>Oryzeae</taxon>
        <taxon>Oryzinae</taxon>
        <taxon>Leersia</taxon>
    </lineage>
</organism>
<dbReference type="InterPro" id="IPR046341">
    <property type="entry name" value="SET_dom_sf"/>
</dbReference>
<evidence type="ECO:0000313" key="10">
    <source>
        <dbReference type="EnsemblPlants" id="LPERR08G20730.2"/>
    </source>
</evidence>
<sequence length="1015" mass="111175">MATTTSHDSSIDRSTDREIKTTSCSIIHAYAYGLIRQDTTKARKQKKTRYGEGDWRLDHLAGGGGGTPRSAFCWSSMSLSCCSRSISMMSGTTRMMKVVPAIQAAFPVLRSSFFAMVAASRPCAATDDREKFARMPSPSPPPPPRLLREAMLFSSLFPLLFASLLARVSDLTDGVPALFFERFYTRWMASSNSERAKKALEAMKQMGFPRKQVTSVLKKLLKLYDYNWELIEDECYRTLVDAVLDDAAAVVDDDCAPIPCSASPTRGDDYDDSPLIKRPRIDFGSTHSPQPSASTLSDTSAIVNCNNKGKAPLLQDPKGALVLKEPKPEPQIPKGALVFKEPKPEPQIVIGLAASPRAPSHPHANKAITASSVPDAGGSAAKRVRIYDSGLHAVRGCKNELGSSVQDTQDTPFVELDVASSTMGEVKMSLKCNFDPSNSSVSLDKVFKMVEDKYIHSYKILPPAFSVSKLMNDVCQCVAQLGSVNSGNLQKEAVDTDFPLVKPISCMNAIDGNKAAGGLSVLDSSGTTLQSSTVAWQTKLALSKQRTIHDVSDISKGEERVRISVVNEFGDESSLPFFNYIQKNLVYQNAYVIISIARIGDEDCCADCSGNCLSSSIPCACARASGGEFAYTPEGLIRETFLDQCMSVNHFREKHNKMYCKICPLERAKNHGSPGQCKGHPVKKFIKECWSKCGCNMQCGNRVVQRGITCNLQVFFTREGKGWGLRTLDDLPKGSFICEYAGEILTSTELCERKVENARNAKHLHQVLLDADWGSERELRDDEALCIDATFYGNVGRFVNHRCCDANLILIPVEVETPDHCYYHLALFTAKKVEAFEELTWDYGIDFDGTDCPEKAFRCMCGSRYCRDVTNSRRSGGGGIGEKIQLDRSTTALAVAMAGVSLSGARALPTWSSSVSGGDSHWVRSWAPMSRSGRPTRAPARMGNVNEGKGIFAPLVVVVRNIVGRKRFNQLRGKAIALHSQVITEFCKTIGADAKQRQGLIRLAKKNGEKLGFLA</sequence>
<keyword evidence="7" id="KW-0539">Nucleus</keyword>
<dbReference type="Proteomes" id="UP000032180">
    <property type="component" value="Chromosome 8"/>
</dbReference>
<evidence type="ECO:0000256" key="2">
    <source>
        <dbReference type="ARBA" id="ARBA00004286"/>
    </source>
</evidence>
<reference evidence="11" key="2">
    <citation type="submission" date="2013-12" db="EMBL/GenBank/DDBJ databases">
        <authorList>
            <person name="Yu Y."/>
            <person name="Lee S."/>
            <person name="de Baynast K."/>
            <person name="Wissotski M."/>
            <person name="Liu L."/>
            <person name="Talag J."/>
            <person name="Goicoechea J."/>
            <person name="Angelova A."/>
            <person name="Jetty R."/>
            <person name="Kudrna D."/>
            <person name="Golser W."/>
            <person name="Rivera L."/>
            <person name="Zhang J."/>
            <person name="Wing R."/>
        </authorList>
    </citation>
    <scope>NUCLEOTIDE SEQUENCE</scope>
</reference>
<name>A0A0D9XB17_9ORYZ</name>
<dbReference type="Gene3D" id="1.10.8.850">
    <property type="entry name" value="Histone-lysine N methyltransferase , C-terminal domain-like"/>
    <property type="match status" value="1"/>
</dbReference>
<keyword evidence="3" id="KW-0158">Chromosome</keyword>
<evidence type="ECO:0000256" key="5">
    <source>
        <dbReference type="ARBA" id="ARBA00022723"/>
    </source>
</evidence>
<dbReference type="PROSITE" id="PS51580">
    <property type="entry name" value="SAM_MT43_3"/>
    <property type="match status" value="1"/>
</dbReference>
<comment type="subcellular location">
    <subcellularLocation>
        <location evidence="2">Chromosome</location>
    </subcellularLocation>
    <subcellularLocation>
        <location evidence="1">Nucleus</location>
    </subcellularLocation>
</comment>
<evidence type="ECO:0000256" key="1">
    <source>
        <dbReference type="ARBA" id="ARBA00004123"/>
    </source>
</evidence>
<dbReference type="Gramene" id="LPERR08G20730.2">
    <property type="protein sequence ID" value="LPERR08G20730.2"/>
    <property type="gene ID" value="LPERR08G20730"/>
</dbReference>
<dbReference type="InterPro" id="IPR043017">
    <property type="entry name" value="WIYLD_dom_sf"/>
</dbReference>
<dbReference type="SMART" id="SM00317">
    <property type="entry name" value="SET"/>
    <property type="match status" value="1"/>
</dbReference>
<reference evidence="10 11" key="1">
    <citation type="submission" date="2012-08" db="EMBL/GenBank/DDBJ databases">
        <title>Oryza genome evolution.</title>
        <authorList>
            <person name="Wing R.A."/>
        </authorList>
    </citation>
    <scope>NUCLEOTIDE SEQUENCE</scope>
</reference>
<dbReference type="eggNOG" id="KOG1082">
    <property type="taxonomic scope" value="Eukaryota"/>
</dbReference>
<dbReference type="PROSITE" id="PS50280">
    <property type="entry name" value="SET"/>
    <property type="match status" value="1"/>
</dbReference>
<dbReference type="Pfam" id="PF00856">
    <property type="entry name" value="SET"/>
    <property type="match status" value="1"/>
</dbReference>
<dbReference type="STRING" id="77586.A0A0D9XB17"/>
<evidence type="ECO:0000256" key="6">
    <source>
        <dbReference type="ARBA" id="ARBA00022833"/>
    </source>
</evidence>
<dbReference type="InterPro" id="IPR007728">
    <property type="entry name" value="Pre-SET_dom"/>
</dbReference>